<dbReference type="STRING" id="1117647.M5M_00660"/>
<reference evidence="4 5" key="1">
    <citation type="journal article" date="2013" name="Genome Announc.">
        <title>Complete genome sequence of Simiduia agarivorans SA1(T), a marine bacterium able to degrade a variety of polysaccharides.</title>
        <authorList>
            <person name="Lin S.Y."/>
            <person name="Shieh W.Y."/>
            <person name="Chen J.S."/>
            <person name="Tang S.L."/>
        </authorList>
    </citation>
    <scope>NUCLEOTIDE SEQUENCE [LARGE SCALE GENOMIC DNA]</scope>
    <source>
        <strain evidence="5">DSM 21679 / JCM 13881 / BCRC 17597 / SA1</strain>
    </source>
</reference>
<dbReference type="HOGENOM" id="CLU_021322_0_1_6"/>
<keyword evidence="2" id="KW-0808">Transferase</keyword>
<accession>K4KTR3</accession>
<dbReference type="InterPro" id="IPR004441">
    <property type="entry name" value="rRNA_MeTrfase_TrmH"/>
</dbReference>
<dbReference type="InterPro" id="IPR001537">
    <property type="entry name" value="SpoU_MeTrfase"/>
</dbReference>
<protein>
    <submittedName>
        <fullName evidence="4">TrmH family RNA methyltransferase</fullName>
    </submittedName>
</protein>
<gene>
    <name evidence="4" type="ordered locus">M5M_00660</name>
</gene>
<dbReference type="Gene3D" id="3.40.1280.10">
    <property type="match status" value="1"/>
</dbReference>
<proteinExistence type="predicted"/>
<dbReference type="Pfam" id="PF00588">
    <property type="entry name" value="SpoU_methylase"/>
    <property type="match status" value="1"/>
</dbReference>
<sequence length="230" mass="24763">MLEALEQPGVKIHRLHLADSNKPAGILDQIEGIARDQNAEVLHHSRQALSRISKNAKQDQGVAADLRLQQYQTLDDFLANQPAQFELLAVDGITNPQNLGMILRSVAASGIAGVLLPSQGCAQIDPLVIKASAGALFRCPIIRCEKLVDALRTLQQTGSRIGTLSSHAQHTLGELPPQSKCVFVLGNETHGVSEQVQQLSDFGVRIPMHNGVESLNVAITASLIAFRHAL</sequence>
<dbReference type="SUPFAM" id="SSF75217">
    <property type="entry name" value="alpha/beta knot"/>
    <property type="match status" value="1"/>
</dbReference>
<dbReference type="eggNOG" id="COG0566">
    <property type="taxonomic scope" value="Bacteria"/>
</dbReference>
<name>K4KTR3_SIMAS</name>
<evidence type="ECO:0000256" key="1">
    <source>
        <dbReference type="ARBA" id="ARBA00022603"/>
    </source>
</evidence>
<dbReference type="EMBL" id="CP003746">
    <property type="protein sequence ID" value="AFU97367.1"/>
    <property type="molecule type" value="Genomic_DNA"/>
</dbReference>
<dbReference type="AlphaFoldDB" id="K4KTR3"/>
<evidence type="ECO:0000313" key="5">
    <source>
        <dbReference type="Proteomes" id="UP000000466"/>
    </source>
</evidence>
<dbReference type="GO" id="GO:0006396">
    <property type="term" value="P:RNA processing"/>
    <property type="evidence" value="ECO:0007669"/>
    <property type="project" value="InterPro"/>
</dbReference>
<dbReference type="Proteomes" id="UP000000466">
    <property type="component" value="Chromosome"/>
</dbReference>
<dbReference type="CDD" id="cd18095">
    <property type="entry name" value="SpoU-like_rRNA-MTase"/>
    <property type="match status" value="1"/>
</dbReference>
<evidence type="ECO:0000313" key="4">
    <source>
        <dbReference type="EMBL" id="AFU97367.1"/>
    </source>
</evidence>
<feature type="domain" description="tRNA/rRNA methyltransferase SpoU type" evidence="3">
    <location>
        <begin position="88"/>
        <end position="225"/>
    </location>
</feature>
<keyword evidence="1 4" id="KW-0489">Methyltransferase</keyword>
<dbReference type="PANTHER" id="PTHR46429">
    <property type="entry name" value="23S RRNA (GUANOSINE-2'-O-)-METHYLTRANSFERASE RLMB"/>
    <property type="match status" value="1"/>
</dbReference>
<dbReference type="KEGG" id="saga:M5M_00660"/>
<dbReference type="PANTHER" id="PTHR46429:SF1">
    <property type="entry name" value="23S RRNA (GUANOSINE-2'-O-)-METHYLTRANSFERASE RLMB"/>
    <property type="match status" value="1"/>
</dbReference>
<dbReference type="GO" id="GO:0032259">
    <property type="term" value="P:methylation"/>
    <property type="evidence" value="ECO:0007669"/>
    <property type="project" value="UniProtKB-KW"/>
</dbReference>
<evidence type="ECO:0000256" key="2">
    <source>
        <dbReference type="ARBA" id="ARBA00022679"/>
    </source>
</evidence>
<dbReference type="InterPro" id="IPR029028">
    <property type="entry name" value="Alpha/beta_knot_MTases"/>
</dbReference>
<dbReference type="GO" id="GO:0008173">
    <property type="term" value="F:RNA methyltransferase activity"/>
    <property type="evidence" value="ECO:0007669"/>
    <property type="project" value="InterPro"/>
</dbReference>
<dbReference type="InterPro" id="IPR029026">
    <property type="entry name" value="tRNA_m1G_MTases_N"/>
</dbReference>
<organism evidence="4 5">
    <name type="scientific">Simiduia agarivorans (strain DSM 21679 / JCM 13881 / BCRC 17597 / SA1)</name>
    <dbReference type="NCBI Taxonomy" id="1117647"/>
    <lineage>
        <taxon>Bacteria</taxon>
        <taxon>Pseudomonadati</taxon>
        <taxon>Pseudomonadota</taxon>
        <taxon>Gammaproteobacteria</taxon>
        <taxon>Cellvibrionales</taxon>
        <taxon>Cellvibrionaceae</taxon>
        <taxon>Simiduia</taxon>
    </lineage>
</organism>
<dbReference type="GO" id="GO:0005829">
    <property type="term" value="C:cytosol"/>
    <property type="evidence" value="ECO:0007669"/>
    <property type="project" value="TreeGrafter"/>
</dbReference>
<evidence type="ECO:0000259" key="3">
    <source>
        <dbReference type="Pfam" id="PF00588"/>
    </source>
</evidence>
<dbReference type="GO" id="GO:0003723">
    <property type="term" value="F:RNA binding"/>
    <property type="evidence" value="ECO:0007669"/>
    <property type="project" value="InterPro"/>
</dbReference>
<keyword evidence="5" id="KW-1185">Reference proteome</keyword>